<sequence>MGSACASSEPRLACGRFIASIWRQPTRLACTQRFLSSPRLHWRCHFVQKFEANIRIEQHHFNPAYQAFEYRQDAQVERDLARWQTGQTGVPMVDACMRSLNRTGFLNFRMRAMLVSFLSHHLNIDWRLGAPHLGCSLTLKKPCTIFASARITPDLVLM</sequence>
<evidence type="ECO:0000256" key="6">
    <source>
        <dbReference type="RuleBase" id="RU004182"/>
    </source>
</evidence>
<dbReference type="InterPro" id="IPR018394">
    <property type="entry name" value="DNA_photolyase_1_CS_C"/>
</dbReference>
<dbReference type="Gene3D" id="1.10.579.10">
    <property type="entry name" value="DNA Cyclobutane Dipyrimidine Photolyase, subunit A, domain 3"/>
    <property type="match status" value="1"/>
</dbReference>
<comment type="caution">
    <text evidence="8">The sequence shown here is derived from an EMBL/GenBank/DDBJ whole genome shotgun (WGS) entry which is preliminary data.</text>
</comment>
<keyword evidence="5 6" id="KW-0157">Chromophore</keyword>
<accession>A0ABY0BRP1</accession>
<dbReference type="PRINTS" id="PR00147">
    <property type="entry name" value="DNAPHOTLYASE"/>
</dbReference>
<evidence type="ECO:0000313" key="9">
    <source>
        <dbReference type="Proteomes" id="UP000287865"/>
    </source>
</evidence>
<dbReference type="Proteomes" id="UP000287865">
    <property type="component" value="Unassembled WGS sequence"/>
</dbReference>
<comment type="similarity">
    <text evidence="2">Belongs to the DNA photolyase class-1 family.</text>
</comment>
<evidence type="ECO:0000256" key="5">
    <source>
        <dbReference type="ARBA" id="ARBA00022991"/>
    </source>
</evidence>
<evidence type="ECO:0000256" key="1">
    <source>
        <dbReference type="ARBA" id="ARBA00001974"/>
    </source>
</evidence>
<comment type="cofactor">
    <cofactor evidence="1">
        <name>FAD</name>
        <dbReference type="ChEBI" id="CHEBI:57692"/>
    </cofactor>
</comment>
<dbReference type="PROSITE" id="PS00394">
    <property type="entry name" value="DNA_PHOTOLYASES_1_1"/>
    <property type="match status" value="1"/>
</dbReference>
<organism evidence="8 9">
    <name type="scientific">Aliidiomarina maris</name>
    <dbReference type="NCBI Taxonomy" id="531312"/>
    <lineage>
        <taxon>Bacteria</taxon>
        <taxon>Pseudomonadati</taxon>
        <taxon>Pseudomonadota</taxon>
        <taxon>Gammaproteobacteria</taxon>
        <taxon>Alteromonadales</taxon>
        <taxon>Idiomarinaceae</taxon>
        <taxon>Aliidiomarina</taxon>
    </lineage>
</organism>
<dbReference type="PANTHER" id="PTHR11455">
    <property type="entry name" value="CRYPTOCHROME"/>
    <property type="match status" value="1"/>
</dbReference>
<keyword evidence="3 6" id="KW-0285">Flavoprotein</keyword>
<keyword evidence="4 6" id="KW-0274">FAD</keyword>
<evidence type="ECO:0000313" key="8">
    <source>
        <dbReference type="EMBL" id="RUO24754.1"/>
    </source>
</evidence>
<comment type="similarity">
    <text evidence="6">Belongs to the DNA photolyase family.</text>
</comment>
<protein>
    <recommendedName>
        <fullName evidence="7">Cryptochrome/DNA photolyase FAD-binding domain-containing protein</fullName>
    </recommendedName>
</protein>
<evidence type="ECO:0000256" key="3">
    <source>
        <dbReference type="ARBA" id="ARBA00022630"/>
    </source>
</evidence>
<dbReference type="InterPro" id="IPR036134">
    <property type="entry name" value="Crypto/Photolyase_FAD-like_sf"/>
</dbReference>
<dbReference type="InterPro" id="IPR002081">
    <property type="entry name" value="Cryptochrome/DNA_photolyase_1"/>
</dbReference>
<dbReference type="EMBL" id="PIPK01000005">
    <property type="protein sequence ID" value="RUO24754.1"/>
    <property type="molecule type" value="Genomic_DNA"/>
</dbReference>
<gene>
    <name evidence="8" type="ORF">CWE07_06835</name>
</gene>
<evidence type="ECO:0000259" key="7">
    <source>
        <dbReference type="Pfam" id="PF03441"/>
    </source>
</evidence>
<name>A0ABY0BRP1_9GAMM</name>
<dbReference type="PANTHER" id="PTHR11455:SF9">
    <property type="entry name" value="CRYPTOCHROME CIRCADIAN CLOCK 5 ISOFORM X1"/>
    <property type="match status" value="1"/>
</dbReference>
<proteinExistence type="inferred from homology"/>
<dbReference type="InterPro" id="IPR005101">
    <property type="entry name" value="Cryptochr/Photolyase_FAD-bd"/>
</dbReference>
<evidence type="ECO:0000256" key="4">
    <source>
        <dbReference type="ARBA" id="ARBA00022827"/>
    </source>
</evidence>
<feature type="domain" description="Cryptochrome/DNA photolyase FAD-binding" evidence="7">
    <location>
        <begin position="39"/>
        <end position="133"/>
    </location>
</feature>
<reference evidence="8 9" key="1">
    <citation type="journal article" date="2018" name="Front. Microbiol.">
        <title>Genome-Based Analysis Reveals the Taxonomy and Diversity of the Family Idiomarinaceae.</title>
        <authorList>
            <person name="Liu Y."/>
            <person name="Lai Q."/>
            <person name="Shao Z."/>
        </authorList>
    </citation>
    <scope>NUCLEOTIDE SEQUENCE [LARGE SCALE GENOMIC DNA]</scope>
    <source>
        <strain evidence="8 9">CF12-14</strain>
    </source>
</reference>
<keyword evidence="9" id="KW-1185">Reference proteome</keyword>
<dbReference type="Pfam" id="PF03441">
    <property type="entry name" value="FAD_binding_7"/>
    <property type="match status" value="1"/>
</dbReference>
<evidence type="ECO:0000256" key="2">
    <source>
        <dbReference type="ARBA" id="ARBA00005862"/>
    </source>
</evidence>
<dbReference type="SUPFAM" id="SSF48173">
    <property type="entry name" value="Cryptochrome/photolyase FAD-binding domain"/>
    <property type="match status" value="1"/>
</dbReference>